<evidence type="ECO:0000313" key="1">
    <source>
        <dbReference type="EMBL" id="CAG2064647.1"/>
    </source>
</evidence>
<organism evidence="1 2">
    <name type="scientific">Timema podura</name>
    <name type="common">Walking stick</name>
    <dbReference type="NCBI Taxonomy" id="61482"/>
    <lineage>
        <taxon>Eukaryota</taxon>
        <taxon>Metazoa</taxon>
        <taxon>Ecdysozoa</taxon>
        <taxon>Arthropoda</taxon>
        <taxon>Hexapoda</taxon>
        <taxon>Insecta</taxon>
        <taxon>Pterygota</taxon>
        <taxon>Neoptera</taxon>
        <taxon>Polyneoptera</taxon>
        <taxon>Phasmatodea</taxon>
        <taxon>Timematodea</taxon>
        <taxon>Timematoidea</taxon>
        <taxon>Timematidae</taxon>
        <taxon>Timema</taxon>
    </lineage>
</organism>
<evidence type="ECO:0000313" key="2">
    <source>
        <dbReference type="Proteomes" id="UP001153148"/>
    </source>
</evidence>
<dbReference type="Proteomes" id="UP001153148">
    <property type="component" value="Unassembled WGS sequence"/>
</dbReference>
<keyword evidence="2" id="KW-1185">Reference proteome</keyword>
<dbReference type="EMBL" id="CAJPIN010035871">
    <property type="protein sequence ID" value="CAG2064647.1"/>
    <property type="molecule type" value="Genomic_DNA"/>
</dbReference>
<proteinExistence type="predicted"/>
<sequence length="113" mass="13395">VKETYLKQVQKLLNEKAIPTAIISKHNTYDVIRYMCPVRILQVLLYMDEGNRILLELEFKEKEMTRQPVRGLNFLWLVFTNIGEIDYELNNVTVNMRREMIVAHHDGHKEPPV</sequence>
<accession>A0ABN7PGN0</accession>
<protein>
    <submittedName>
        <fullName evidence="1">Uncharacterized protein</fullName>
    </submittedName>
</protein>
<gene>
    <name evidence="1" type="ORF">TPAB3V08_LOCUS11592</name>
</gene>
<feature type="non-terminal residue" evidence="1">
    <location>
        <position position="1"/>
    </location>
</feature>
<reference evidence="1" key="1">
    <citation type="submission" date="2021-03" db="EMBL/GenBank/DDBJ databases">
        <authorList>
            <person name="Tran Van P."/>
        </authorList>
    </citation>
    <scope>NUCLEOTIDE SEQUENCE</scope>
</reference>
<name>A0ABN7PGN0_TIMPD</name>
<comment type="caution">
    <text evidence="1">The sequence shown here is derived from an EMBL/GenBank/DDBJ whole genome shotgun (WGS) entry which is preliminary data.</text>
</comment>